<feature type="region of interest" description="Disordered" evidence="1">
    <location>
        <begin position="105"/>
        <end position="150"/>
    </location>
</feature>
<evidence type="ECO:0000313" key="3">
    <source>
        <dbReference type="Proteomes" id="UP000663823"/>
    </source>
</evidence>
<accession>A0A819RXT1</accession>
<protein>
    <submittedName>
        <fullName evidence="2">Uncharacterized protein</fullName>
    </submittedName>
</protein>
<feature type="compositionally biased region" description="Basic and acidic residues" evidence="1">
    <location>
        <begin position="121"/>
        <end position="150"/>
    </location>
</feature>
<dbReference type="AlphaFoldDB" id="A0A819RXT1"/>
<dbReference type="EMBL" id="CAJOAX010009390">
    <property type="protein sequence ID" value="CAF4055250.1"/>
    <property type="molecule type" value="Genomic_DNA"/>
</dbReference>
<name>A0A819RXT1_9BILA</name>
<gene>
    <name evidence="2" type="ORF">OTI717_LOCUS31859</name>
</gene>
<comment type="caution">
    <text evidence="2">The sequence shown here is derived from an EMBL/GenBank/DDBJ whole genome shotgun (WGS) entry which is preliminary data.</text>
</comment>
<feature type="compositionally biased region" description="Basic and acidic residues" evidence="1">
    <location>
        <begin position="105"/>
        <end position="114"/>
    </location>
</feature>
<feature type="region of interest" description="Disordered" evidence="1">
    <location>
        <begin position="30"/>
        <end position="57"/>
    </location>
</feature>
<proteinExistence type="predicted"/>
<sequence>MDLLYRSAKQRHRDNARILTNIAQRKRNRELAKQTMASSFNTTSSTTTPPSTTSLTSTTNSLILKGIENFSGAPDLRDHFNAARLSFEDARALISQYLIEAFQGKKAEEKHDQASDPSKAPSERVDEIKVTSRESQHACKADCRAHDHKH</sequence>
<feature type="compositionally biased region" description="Low complexity" evidence="1">
    <location>
        <begin position="38"/>
        <end position="57"/>
    </location>
</feature>
<evidence type="ECO:0000256" key="1">
    <source>
        <dbReference type="SAM" id="MobiDB-lite"/>
    </source>
</evidence>
<reference evidence="2" key="1">
    <citation type="submission" date="2021-02" db="EMBL/GenBank/DDBJ databases">
        <authorList>
            <person name="Nowell W R."/>
        </authorList>
    </citation>
    <scope>NUCLEOTIDE SEQUENCE</scope>
</reference>
<organism evidence="2 3">
    <name type="scientific">Rotaria sordida</name>
    <dbReference type="NCBI Taxonomy" id="392033"/>
    <lineage>
        <taxon>Eukaryota</taxon>
        <taxon>Metazoa</taxon>
        <taxon>Spiralia</taxon>
        <taxon>Gnathifera</taxon>
        <taxon>Rotifera</taxon>
        <taxon>Eurotatoria</taxon>
        <taxon>Bdelloidea</taxon>
        <taxon>Philodinida</taxon>
        <taxon>Philodinidae</taxon>
        <taxon>Rotaria</taxon>
    </lineage>
</organism>
<dbReference type="Proteomes" id="UP000663823">
    <property type="component" value="Unassembled WGS sequence"/>
</dbReference>
<evidence type="ECO:0000313" key="2">
    <source>
        <dbReference type="EMBL" id="CAF4055250.1"/>
    </source>
</evidence>